<evidence type="ECO:0000313" key="4">
    <source>
        <dbReference type="Proteomes" id="UP000261284"/>
    </source>
</evidence>
<dbReference type="Gene3D" id="3.40.50.720">
    <property type="entry name" value="NAD(P)-binding Rossmann-like Domain"/>
    <property type="match status" value="1"/>
</dbReference>
<proteinExistence type="predicted"/>
<keyword evidence="4" id="KW-1185">Reference proteome</keyword>
<dbReference type="GO" id="GO:0000166">
    <property type="term" value="F:nucleotide binding"/>
    <property type="evidence" value="ECO:0007669"/>
    <property type="project" value="InterPro"/>
</dbReference>
<dbReference type="OrthoDB" id="726883at2"/>
<dbReference type="InterPro" id="IPR050463">
    <property type="entry name" value="Gfo/Idh/MocA_oxidrdct_glycsds"/>
</dbReference>
<feature type="domain" description="Gfo/Idh/MocA-like oxidoreductase N-terminal" evidence="1">
    <location>
        <begin position="39"/>
        <end position="160"/>
    </location>
</feature>
<dbReference type="InterPro" id="IPR004104">
    <property type="entry name" value="Gfo/Idh/MocA-like_OxRdtase_C"/>
</dbReference>
<dbReference type="InterPro" id="IPR000683">
    <property type="entry name" value="Gfo/Idh/MocA-like_OxRdtase_N"/>
</dbReference>
<dbReference type="RefSeq" id="WP_116848284.1">
    <property type="nucleotide sequence ID" value="NZ_QTJU01000005.1"/>
</dbReference>
<evidence type="ECO:0000259" key="2">
    <source>
        <dbReference type="Pfam" id="PF02894"/>
    </source>
</evidence>
<dbReference type="Proteomes" id="UP000261284">
    <property type="component" value="Unassembled WGS sequence"/>
</dbReference>
<name>A0A3E1NHW2_9BACT</name>
<dbReference type="AlphaFoldDB" id="A0A3E1NHW2"/>
<dbReference type="InterPro" id="IPR036291">
    <property type="entry name" value="NAD(P)-bd_dom_sf"/>
</dbReference>
<organism evidence="3 4">
    <name type="scientific">Deminuibacter soli</name>
    <dbReference type="NCBI Taxonomy" id="2291815"/>
    <lineage>
        <taxon>Bacteria</taxon>
        <taxon>Pseudomonadati</taxon>
        <taxon>Bacteroidota</taxon>
        <taxon>Chitinophagia</taxon>
        <taxon>Chitinophagales</taxon>
        <taxon>Chitinophagaceae</taxon>
        <taxon>Deminuibacter</taxon>
    </lineage>
</organism>
<dbReference type="PANTHER" id="PTHR43818">
    <property type="entry name" value="BCDNA.GH03377"/>
    <property type="match status" value="1"/>
</dbReference>
<dbReference type="Gene3D" id="3.30.360.10">
    <property type="entry name" value="Dihydrodipicolinate Reductase, domain 2"/>
    <property type="match status" value="1"/>
</dbReference>
<feature type="domain" description="Gfo/Idh/MocA-like oxidoreductase C-terminal" evidence="2">
    <location>
        <begin position="207"/>
        <end position="408"/>
    </location>
</feature>
<gene>
    <name evidence="3" type="ORF">DXN05_15880</name>
</gene>
<comment type="caution">
    <text evidence="3">The sequence shown here is derived from an EMBL/GenBank/DDBJ whole genome shotgun (WGS) entry which is preliminary data.</text>
</comment>
<evidence type="ECO:0000313" key="3">
    <source>
        <dbReference type="EMBL" id="RFM27526.1"/>
    </source>
</evidence>
<dbReference type="EMBL" id="QTJU01000005">
    <property type="protein sequence ID" value="RFM27526.1"/>
    <property type="molecule type" value="Genomic_DNA"/>
</dbReference>
<dbReference type="Pfam" id="PF02894">
    <property type="entry name" value="GFO_IDH_MocA_C"/>
    <property type="match status" value="1"/>
</dbReference>
<dbReference type="SUPFAM" id="SSF51735">
    <property type="entry name" value="NAD(P)-binding Rossmann-fold domains"/>
    <property type="match status" value="1"/>
</dbReference>
<reference evidence="3 4" key="1">
    <citation type="submission" date="2018-08" db="EMBL/GenBank/DDBJ databases">
        <title>Chitinophagaceae sp. K23C18032701, a novel bacterium isolated from forest soil.</title>
        <authorList>
            <person name="Wang C."/>
        </authorList>
    </citation>
    <scope>NUCLEOTIDE SEQUENCE [LARGE SCALE GENOMIC DNA]</scope>
    <source>
        <strain evidence="3 4">K23C18032701</strain>
    </source>
</reference>
<sequence length="442" mass="48987">MQRRNFIKNSALAAAGIGASSLTFPLFGRNLAPNEKVLIGVMGTNGRGLEHIKAFTKIPNVEIGFICDVEDGARAKGINLVEKLTGKKPAAIKDFRQVLDNKDVDALAIAAPDHWHAPAAILACAAGKHVYVEKPCSHNPAEGELLIKAARKFNRHVQMGNQRRSMPHLIDAMQQLRNGAIGNVYFGKAWYTNSRKPIGTGKVIPVPANLDWDLWQGPAPREDYRDNLVHYNWHWFWNWGTGEACNNGTHEIDCMRWALGVDYPTRVVSAGGRYTAHDDWQTPDTQVVTYEFGPGKSFTWESRSCNNYPVEGSGRGFIIYGEKGTLVNNGGDDYTIYDEKNKMVKQGKDAAVTDTINPLGPGENLDGYHFRNFIDAVRKDTPLNAEIAEGHKSVLLCHLGNISQRTGRALNCDTANGGKILHDKDAQHLWSRAYQSGWEPKV</sequence>
<accession>A0A3E1NHW2</accession>
<dbReference type="SUPFAM" id="SSF55347">
    <property type="entry name" value="Glyceraldehyde-3-phosphate dehydrogenase-like, C-terminal domain"/>
    <property type="match status" value="1"/>
</dbReference>
<evidence type="ECO:0000259" key="1">
    <source>
        <dbReference type="Pfam" id="PF01408"/>
    </source>
</evidence>
<dbReference type="Pfam" id="PF01408">
    <property type="entry name" value="GFO_IDH_MocA"/>
    <property type="match status" value="1"/>
</dbReference>
<dbReference type="PANTHER" id="PTHR43818:SF5">
    <property type="entry name" value="OXIDOREDUCTASE FAMILY PROTEIN"/>
    <property type="match status" value="1"/>
</dbReference>
<protein>
    <submittedName>
        <fullName evidence="3">Gfo/Idh/MocA family oxidoreductase</fullName>
    </submittedName>
</protein>